<keyword evidence="1" id="KW-1133">Transmembrane helix</keyword>
<evidence type="ECO:0000313" key="3">
    <source>
        <dbReference type="Proteomes" id="UP000431401"/>
    </source>
</evidence>
<dbReference type="Proteomes" id="UP000431401">
    <property type="component" value="Unassembled WGS sequence"/>
</dbReference>
<sequence length="63" mass="6646">MKVRKPATVGGSSAVRKSTAILGGVWIATFIVYLFVKPAVPDHTGFPIANTFQKSAVTSTPAR</sequence>
<evidence type="ECO:0000256" key="1">
    <source>
        <dbReference type="SAM" id="Phobius"/>
    </source>
</evidence>
<evidence type="ECO:0000313" key="2">
    <source>
        <dbReference type="EMBL" id="MQY31234.1"/>
    </source>
</evidence>
<organism evidence="2 3">
    <name type="scientific">Nocardia aurantia</name>
    <dbReference type="NCBI Taxonomy" id="2585199"/>
    <lineage>
        <taxon>Bacteria</taxon>
        <taxon>Bacillati</taxon>
        <taxon>Actinomycetota</taxon>
        <taxon>Actinomycetes</taxon>
        <taxon>Mycobacteriales</taxon>
        <taxon>Nocardiaceae</taxon>
        <taxon>Nocardia</taxon>
    </lineage>
</organism>
<gene>
    <name evidence="2" type="ORF">NRB56_68420</name>
</gene>
<dbReference type="AlphaFoldDB" id="A0A7K0E251"/>
<keyword evidence="3" id="KW-1185">Reference proteome</keyword>
<accession>A0A7K0E251</accession>
<protein>
    <submittedName>
        <fullName evidence="2">Uncharacterized protein</fullName>
    </submittedName>
</protein>
<feature type="transmembrane region" description="Helical" evidence="1">
    <location>
        <begin position="20"/>
        <end position="36"/>
    </location>
</feature>
<name>A0A7K0E251_9NOCA</name>
<proteinExistence type="predicted"/>
<keyword evidence="1" id="KW-0472">Membrane</keyword>
<dbReference type="EMBL" id="WEGI01000017">
    <property type="protein sequence ID" value="MQY31234.1"/>
    <property type="molecule type" value="Genomic_DNA"/>
</dbReference>
<reference evidence="2 3" key="1">
    <citation type="submission" date="2019-10" db="EMBL/GenBank/DDBJ databases">
        <title>Nocardia macrotermitis sp. nov. and Nocardia aurantia sp. nov., isolated from the gut of fungus growing-termite Macrotermes natalensis.</title>
        <authorList>
            <person name="Benndorf R."/>
            <person name="Schwitalla J."/>
            <person name="Martin K."/>
            <person name="De Beer W."/>
            <person name="Kaster A.-K."/>
            <person name="Vollmers J."/>
            <person name="Poulsen M."/>
            <person name="Beemelmanns C."/>
        </authorList>
    </citation>
    <scope>NUCLEOTIDE SEQUENCE [LARGE SCALE GENOMIC DNA]</scope>
    <source>
        <strain evidence="2 3">RB56</strain>
    </source>
</reference>
<keyword evidence="1" id="KW-0812">Transmembrane</keyword>
<comment type="caution">
    <text evidence="2">The sequence shown here is derived from an EMBL/GenBank/DDBJ whole genome shotgun (WGS) entry which is preliminary data.</text>
</comment>